<dbReference type="Proteomes" id="UP001174909">
    <property type="component" value="Unassembled WGS sequence"/>
</dbReference>
<sequence length="9" mass="1021">MCQSNIVLN</sequence>
<organism evidence="1 2">
    <name type="scientific">Geodia barretti</name>
    <name type="common">Barrett's horny sponge</name>
    <dbReference type="NCBI Taxonomy" id="519541"/>
    <lineage>
        <taxon>Eukaryota</taxon>
        <taxon>Metazoa</taxon>
        <taxon>Porifera</taxon>
        <taxon>Demospongiae</taxon>
        <taxon>Heteroscleromorpha</taxon>
        <taxon>Tetractinellida</taxon>
        <taxon>Astrophorina</taxon>
        <taxon>Geodiidae</taxon>
        <taxon>Geodia</taxon>
    </lineage>
</organism>
<name>A0AA35RG84_GEOBA</name>
<proteinExistence type="predicted"/>
<accession>A0AA35RG84</accession>
<reference evidence="1" key="1">
    <citation type="submission" date="2023-03" db="EMBL/GenBank/DDBJ databases">
        <authorList>
            <person name="Steffen K."/>
            <person name="Cardenas P."/>
        </authorList>
    </citation>
    <scope>NUCLEOTIDE SEQUENCE</scope>
</reference>
<comment type="caution">
    <text evidence="1">The sequence shown here is derived from an EMBL/GenBank/DDBJ whole genome shotgun (WGS) entry which is preliminary data.</text>
</comment>
<gene>
    <name evidence="1" type="ORF">GBAR_LOCUS6693</name>
</gene>
<keyword evidence="2" id="KW-1185">Reference proteome</keyword>
<protein>
    <submittedName>
        <fullName evidence="1">Uncharacterized protein</fullName>
    </submittedName>
</protein>
<evidence type="ECO:0000313" key="1">
    <source>
        <dbReference type="EMBL" id="CAI8010111.1"/>
    </source>
</evidence>
<dbReference type="EMBL" id="CASHTH010001009">
    <property type="protein sequence ID" value="CAI8010111.1"/>
    <property type="molecule type" value="Genomic_DNA"/>
</dbReference>
<evidence type="ECO:0000313" key="2">
    <source>
        <dbReference type="Proteomes" id="UP001174909"/>
    </source>
</evidence>